<proteinExistence type="inferred from homology"/>
<dbReference type="SUPFAM" id="SSF56317">
    <property type="entry name" value="Carbon-nitrogen hydrolase"/>
    <property type="match status" value="1"/>
</dbReference>
<comment type="caution">
    <text evidence="3">The sequence shown here is derived from an EMBL/GenBank/DDBJ whole genome shotgun (WGS) entry which is preliminary data.</text>
</comment>
<gene>
    <name evidence="3" type="ORF">HER39_03430</name>
</gene>
<dbReference type="PROSITE" id="PS50263">
    <property type="entry name" value="CN_HYDROLASE"/>
    <property type="match status" value="1"/>
</dbReference>
<dbReference type="PANTHER" id="PTHR23088:SF27">
    <property type="entry name" value="DEAMINATED GLUTATHIONE AMIDASE"/>
    <property type="match status" value="1"/>
</dbReference>
<dbReference type="Proteomes" id="UP000523795">
    <property type="component" value="Unassembled WGS sequence"/>
</dbReference>
<dbReference type="InterPro" id="IPR036526">
    <property type="entry name" value="C-N_Hydrolase_sf"/>
</dbReference>
<dbReference type="EMBL" id="JAAZSR010000028">
    <property type="protein sequence ID" value="NKX49643.1"/>
    <property type="molecule type" value="Genomic_DNA"/>
</dbReference>
<dbReference type="Pfam" id="PF00795">
    <property type="entry name" value="CN_hydrolase"/>
    <property type="match status" value="1"/>
</dbReference>
<evidence type="ECO:0000256" key="1">
    <source>
        <dbReference type="ARBA" id="ARBA00010613"/>
    </source>
</evidence>
<feature type="domain" description="CN hydrolase" evidence="2">
    <location>
        <begin position="1"/>
        <end position="241"/>
    </location>
</feature>
<dbReference type="PANTHER" id="PTHR23088">
    <property type="entry name" value="NITRILASE-RELATED"/>
    <property type="match status" value="1"/>
</dbReference>
<protein>
    <submittedName>
        <fullName evidence="3">Carbon-nitrogen hydrolase family protein</fullName>
    </submittedName>
</protein>
<dbReference type="GO" id="GO:0016787">
    <property type="term" value="F:hydrolase activity"/>
    <property type="evidence" value="ECO:0007669"/>
    <property type="project" value="UniProtKB-KW"/>
</dbReference>
<keyword evidence="3" id="KW-0378">Hydrolase</keyword>
<dbReference type="PROSITE" id="PS01227">
    <property type="entry name" value="UPF0012"/>
    <property type="match status" value="1"/>
</dbReference>
<evidence type="ECO:0000313" key="4">
    <source>
        <dbReference type="Proteomes" id="UP000523795"/>
    </source>
</evidence>
<evidence type="ECO:0000259" key="2">
    <source>
        <dbReference type="PROSITE" id="PS50263"/>
    </source>
</evidence>
<dbReference type="Gene3D" id="3.60.110.10">
    <property type="entry name" value="Carbon-nitrogen hydrolase"/>
    <property type="match status" value="1"/>
</dbReference>
<keyword evidence="4" id="KW-1185">Reference proteome</keyword>
<dbReference type="InterPro" id="IPR001110">
    <property type="entry name" value="UPF0012_CS"/>
</dbReference>
<comment type="similarity">
    <text evidence="1">Belongs to the carbon-nitrogen hydrolase superfamily. NIT1/NIT2 family.</text>
</comment>
<sequence>MRIALGQLESGTDIGANLAAMDRFAAAAAGDGARLVAFPEYASYEKKVGDASFPAVAEPLDGPVCTALTGTARRHGVALVAGVIEASGKPDKAYNTLVAFGPDGSLLASYRKIHLFDAQGIGESRFISPAPSAEPVVFEFGGVGFGLLTCYDLRFPELARALSDAGAEVLLACSSWVPGKHKTRQWLALTAARAIENGVYVAGVCQAPPVSVGRSVLVDPMGAAVAELGLDPAVAAAEVSLEVVAEVRRQFPVARQRRLGADFSAGWCRPE</sequence>
<evidence type="ECO:0000313" key="3">
    <source>
        <dbReference type="EMBL" id="NKX49643.1"/>
    </source>
</evidence>
<dbReference type="CDD" id="cd07581">
    <property type="entry name" value="nitrilase_3"/>
    <property type="match status" value="1"/>
</dbReference>
<reference evidence="3 4" key="1">
    <citation type="submission" date="2020-04" db="EMBL/GenBank/DDBJ databases">
        <authorList>
            <person name="Liu S."/>
        </authorList>
    </citation>
    <scope>NUCLEOTIDE SEQUENCE [LARGE SCALE GENOMIC DNA]</scope>
    <source>
        <strain evidence="3 4">CGMCC 1.15091</strain>
    </source>
</reference>
<organism evidence="3 4">
    <name type="scientific">Arthrobacter deserti</name>
    <dbReference type="NCBI Taxonomy" id="1742687"/>
    <lineage>
        <taxon>Bacteria</taxon>
        <taxon>Bacillati</taxon>
        <taxon>Actinomycetota</taxon>
        <taxon>Actinomycetes</taxon>
        <taxon>Micrococcales</taxon>
        <taxon>Micrococcaceae</taxon>
        <taxon>Arthrobacter</taxon>
    </lineage>
</organism>
<name>A0ABX1JJZ8_9MICC</name>
<accession>A0ABX1JJZ8</accession>
<dbReference type="InterPro" id="IPR003010">
    <property type="entry name" value="C-N_Hydrolase"/>
</dbReference>